<accession>A0A4Z0NZT6</accession>
<proteinExistence type="predicted"/>
<evidence type="ECO:0000313" key="2">
    <source>
        <dbReference type="Proteomes" id="UP000298337"/>
    </source>
</evidence>
<name>A0A4Z0NZT6_9BACT</name>
<dbReference type="AlphaFoldDB" id="A0A4Z0NZT6"/>
<keyword evidence="2" id="KW-1185">Reference proteome</keyword>
<sequence length="251" mass="29982">MKHPEYNEFAKFCLHELIELQDDFKSRYDIDGYEDWFYNQSNGLLTFSTEEDQINFRYLLAGTFSKRSNTWKWSWDNENIMPEVKKEVSSVKNFGYQSEFEKLTNGCFESDEEEAWELTAITARLTKGIGVYRPASEDLLTFMVIQEFVDNETAQAIKDKYVECGAHEYRRRAFVCNHLNYRDKIGFEESFETYENMQLEDDDDFQDWCNECEKVRQKEDGWNDNSMAFADIKVICEQCYFDMKELNLGYR</sequence>
<comment type="caution">
    <text evidence="1">The sequence shown here is derived from an EMBL/GenBank/DDBJ whole genome shotgun (WGS) entry which is preliminary data.</text>
</comment>
<evidence type="ECO:0000313" key="1">
    <source>
        <dbReference type="EMBL" id="TGE04222.1"/>
    </source>
</evidence>
<organism evidence="1 2">
    <name type="scientific">Hymenobacter fodinae</name>
    <dbReference type="NCBI Taxonomy" id="2510796"/>
    <lineage>
        <taxon>Bacteria</taxon>
        <taxon>Pseudomonadati</taxon>
        <taxon>Bacteroidota</taxon>
        <taxon>Cytophagia</taxon>
        <taxon>Cytophagales</taxon>
        <taxon>Hymenobacteraceae</taxon>
        <taxon>Hymenobacter</taxon>
    </lineage>
</organism>
<dbReference type="OrthoDB" id="7859927at2"/>
<dbReference type="Pfam" id="PF21813">
    <property type="entry name" value="DUF6882"/>
    <property type="match status" value="1"/>
</dbReference>
<dbReference type="EMBL" id="SRLA01000006">
    <property type="protein sequence ID" value="TGE04222.1"/>
    <property type="molecule type" value="Genomic_DNA"/>
</dbReference>
<dbReference type="Proteomes" id="UP000298337">
    <property type="component" value="Unassembled WGS sequence"/>
</dbReference>
<dbReference type="InterPro" id="IPR049249">
    <property type="entry name" value="DUF6882"/>
</dbReference>
<protein>
    <submittedName>
        <fullName evidence="1">Uncharacterized protein</fullName>
    </submittedName>
</protein>
<dbReference type="RefSeq" id="WP_135436664.1">
    <property type="nucleotide sequence ID" value="NZ_SRLA01000006.1"/>
</dbReference>
<gene>
    <name evidence="1" type="ORF">EU556_23430</name>
</gene>
<reference evidence="1 2" key="1">
    <citation type="submission" date="2019-04" db="EMBL/GenBank/DDBJ databases">
        <authorList>
            <person name="Feng G."/>
            <person name="Zhang J."/>
            <person name="Zhu H."/>
        </authorList>
    </citation>
    <scope>NUCLEOTIDE SEQUENCE [LARGE SCALE GENOMIC DNA]</scope>
    <source>
        <strain evidence="1 2">92R-1</strain>
    </source>
</reference>